<evidence type="ECO:0000313" key="3">
    <source>
        <dbReference type="Proteomes" id="UP001524383"/>
    </source>
</evidence>
<reference evidence="2 3" key="1">
    <citation type="submission" date="2019-08" db="EMBL/GenBank/DDBJ databases">
        <authorList>
            <person name="Chen S.-C."/>
            <person name="Lai M.-C."/>
            <person name="You Y.-T."/>
        </authorList>
    </citation>
    <scope>NUCLEOTIDE SEQUENCE [LARGE SCALE GENOMIC DNA]</scope>
    <source>
        <strain evidence="2 3">P2F9704a</strain>
    </source>
</reference>
<dbReference type="Pfam" id="PF01551">
    <property type="entry name" value="Peptidase_M23"/>
    <property type="match status" value="1"/>
</dbReference>
<keyword evidence="3" id="KW-1185">Reference proteome</keyword>
<feature type="domain" description="M23ase beta-sheet core" evidence="1">
    <location>
        <begin position="273"/>
        <end position="340"/>
    </location>
</feature>
<proteinExistence type="predicted"/>
<dbReference type="SUPFAM" id="SSF51261">
    <property type="entry name" value="Duplicated hybrid motif"/>
    <property type="match status" value="1"/>
</dbReference>
<comment type="caution">
    <text evidence="2">The sequence shown here is derived from an EMBL/GenBank/DDBJ whole genome shotgun (WGS) entry which is preliminary data.</text>
</comment>
<dbReference type="Gene3D" id="2.70.70.10">
    <property type="entry name" value="Glucose Permease (Domain IIA)"/>
    <property type="match status" value="1"/>
</dbReference>
<dbReference type="InterPro" id="IPR016047">
    <property type="entry name" value="M23ase_b-sheet_dom"/>
</dbReference>
<evidence type="ECO:0000259" key="1">
    <source>
        <dbReference type="Pfam" id="PF01551"/>
    </source>
</evidence>
<dbReference type="InterPro" id="IPR050570">
    <property type="entry name" value="Cell_wall_metabolism_enzyme"/>
</dbReference>
<sequence length="414" mass="44976">MIHGDNPTMRHIPFLLTLAIIVCALLASGCTGSGEAPAPAAPEITMTVPVEPIPVMSSGGMNLAYELEFHPSGNETITPEKVEVIDPRTGAVLITLQGDDLDQLWHPASSPPPTQEEIDTFTSKMPMSRVSVWLVVNPESVPDRLIHRVTLNRNADGLPPAILEGGEVAVRKDCEPIVIASPVRGPGWLIIETTYPYTHHFRAQITTNGATRVPQRYAQDLIGADPETGRLASENITDIHSWYGYGKELYAVADATVAETLDGLPDIPTIYSTPPADITTAAGNYVILDLGDDKYACYGHMIPGSLTVKKGDTVKEGQVIGLVGNSGNSDVPHLHFQIVTGTPSFLGAEGYPHVYRSFESIGKADQALIDTKTSQEDFSGLQFWEEYPDFIAWYETPIPREAMLPDNHNVIRLS</sequence>
<dbReference type="InterPro" id="IPR011055">
    <property type="entry name" value="Dup_hybrid_motif"/>
</dbReference>
<dbReference type="AlphaFoldDB" id="A0ABD4TJ24"/>
<evidence type="ECO:0000313" key="2">
    <source>
        <dbReference type="EMBL" id="MCQ1537768.1"/>
    </source>
</evidence>
<dbReference type="PANTHER" id="PTHR21666">
    <property type="entry name" value="PEPTIDASE-RELATED"/>
    <property type="match status" value="1"/>
</dbReference>
<name>A0ABD4TJ24_9EURY</name>
<dbReference type="Proteomes" id="UP001524383">
    <property type="component" value="Unassembled WGS sequence"/>
</dbReference>
<dbReference type="EMBL" id="VOTZ01000003">
    <property type="protein sequence ID" value="MCQ1537768.1"/>
    <property type="molecule type" value="Genomic_DNA"/>
</dbReference>
<dbReference type="CDD" id="cd12797">
    <property type="entry name" value="M23_peptidase"/>
    <property type="match status" value="1"/>
</dbReference>
<accession>A0ABD4TJ24</accession>
<dbReference type="PANTHER" id="PTHR21666:SF270">
    <property type="entry name" value="MUREIN HYDROLASE ACTIVATOR ENVC"/>
    <property type="match status" value="1"/>
</dbReference>
<organism evidence="2 3">
    <name type="scientific">Methanocalculus taiwanensis</name>
    <dbReference type="NCBI Taxonomy" id="106207"/>
    <lineage>
        <taxon>Archaea</taxon>
        <taxon>Methanobacteriati</taxon>
        <taxon>Methanobacteriota</taxon>
        <taxon>Stenosarchaea group</taxon>
        <taxon>Methanomicrobia</taxon>
        <taxon>Methanomicrobiales</taxon>
        <taxon>Methanocalculaceae</taxon>
        <taxon>Methanocalculus</taxon>
    </lineage>
</organism>
<protein>
    <submittedName>
        <fullName evidence="2">M23 family metallopeptidase</fullName>
    </submittedName>
</protein>
<gene>
    <name evidence="2" type="ORF">FTO68_02010</name>
</gene>